<evidence type="ECO:0000256" key="6">
    <source>
        <dbReference type="ARBA" id="ARBA00022777"/>
    </source>
</evidence>
<keyword evidence="6 9" id="KW-0418">Kinase</keyword>
<dbReference type="GO" id="GO:0006085">
    <property type="term" value="P:acetyl-CoA biosynthetic process"/>
    <property type="evidence" value="ECO:0007669"/>
    <property type="project" value="UniProtKB-UniRule"/>
</dbReference>
<protein>
    <recommendedName>
        <fullName evidence="9">Acetate kinase</fullName>
        <ecNumber evidence="9">2.7.2.1</ecNumber>
    </recommendedName>
    <alternativeName>
        <fullName evidence="9">Acetokinase</fullName>
    </alternativeName>
</protein>
<reference evidence="11 12" key="1">
    <citation type="submission" date="2014-11" db="EMBL/GenBank/DDBJ databases">
        <title>Genomics and ecophysiology of heterotrophic nitrogen fixing bacteria isolated from estuarine surface water.</title>
        <authorList>
            <person name="Bentzon-Tilia M."/>
            <person name="Severin I."/>
            <person name="Hansen L.H."/>
            <person name="Riemann L."/>
        </authorList>
    </citation>
    <scope>NUCLEOTIDE SEQUENCE [LARGE SCALE GENOMIC DNA]</scope>
    <source>
        <strain evidence="11 12">BAL398</strain>
    </source>
</reference>
<evidence type="ECO:0000256" key="7">
    <source>
        <dbReference type="ARBA" id="ARBA00022840"/>
    </source>
</evidence>
<dbReference type="OrthoDB" id="9802453at2"/>
<feature type="binding site" evidence="9">
    <location>
        <begin position="275"/>
        <end position="277"/>
    </location>
    <ligand>
        <name>ATP</name>
        <dbReference type="ChEBI" id="CHEBI:30616"/>
    </ligand>
</feature>
<dbReference type="GO" id="GO:0000287">
    <property type="term" value="F:magnesium ion binding"/>
    <property type="evidence" value="ECO:0007669"/>
    <property type="project" value="UniProtKB-UniRule"/>
</dbReference>
<feature type="binding site" evidence="9">
    <location>
        <position position="15"/>
    </location>
    <ligand>
        <name>ATP</name>
        <dbReference type="ChEBI" id="CHEBI:30616"/>
    </ligand>
</feature>
<dbReference type="PANTHER" id="PTHR21060">
    <property type="entry name" value="ACETATE KINASE"/>
    <property type="match status" value="1"/>
</dbReference>
<evidence type="ECO:0000256" key="4">
    <source>
        <dbReference type="ARBA" id="ARBA00022723"/>
    </source>
</evidence>
<sequence length="376" mass="41037">MKAILALNSGSSSVKFALYEPHTSEPVLLYRGLLDLHGKDGHFAIKDAAGKPVQGADSPTVDPQADLATSLLNRVEQLLDGRELVAVGHRIVHGGLKYVAPVLIDTEIVQDFDRLTPLAPLHQPACLDLVRSLLASRHKLRQVACFDTAFHHDLSPIYRRFALPLEYEAKGIRRYGFHGLSFEYIAKQYEQRDLRIVVAHLGSGSSLCAIRNGRSVNTTMSLTPLDGLMMATRSGSIDPGVLLYLQQSERMSAAAIEDLLYHKSGLLGVSGLSADMRTLLASSDSRAREAVDQFCARVAEQILVMATSMNGVDVLVFTGGIGEHSQEIRDNVCARLKWIGLSKEGESASTDHRIAVRAIPTDEEFVIALHTLGVLH</sequence>
<dbReference type="Pfam" id="PF00871">
    <property type="entry name" value="Acetate_kinase"/>
    <property type="match status" value="1"/>
</dbReference>
<dbReference type="PRINTS" id="PR00471">
    <property type="entry name" value="ACETATEKNASE"/>
</dbReference>
<feature type="binding site" evidence="9">
    <location>
        <begin position="200"/>
        <end position="204"/>
    </location>
    <ligand>
        <name>ATP</name>
        <dbReference type="ChEBI" id="CHEBI:30616"/>
    </ligand>
</feature>
<evidence type="ECO:0000256" key="9">
    <source>
        <dbReference type="HAMAP-Rule" id="MF_00020"/>
    </source>
</evidence>
<dbReference type="EC" id="2.7.2.1" evidence="9"/>
<evidence type="ECO:0000256" key="5">
    <source>
        <dbReference type="ARBA" id="ARBA00022741"/>
    </source>
</evidence>
<keyword evidence="2 9" id="KW-0963">Cytoplasm</keyword>
<keyword evidence="4 9" id="KW-0479">Metal-binding</keyword>
<comment type="function">
    <text evidence="9">Catalyzes the formation of acetyl phosphate from acetate and ATP. Can also catalyze the reverse reaction.</text>
</comment>
<comment type="cofactor">
    <cofactor evidence="9">
        <name>Mg(2+)</name>
        <dbReference type="ChEBI" id="CHEBI:18420"/>
    </cofactor>
    <cofactor evidence="9">
        <name>Mn(2+)</name>
        <dbReference type="ChEBI" id="CHEBI:29035"/>
    </cofactor>
    <text evidence="9">Mg(2+). Can also accept Mn(2+).</text>
</comment>
<dbReference type="RefSeq" id="WP_044409438.1">
    <property type="nucleotide sequence ID" value="NZ_JXXE01000191.1"/>
</dbReference>
<dbReference type="InterPro" id="IPR000890">
    <property type="entry name" value="Aliphatic_acid_kin_short-chain"/>
</dbReference>
<comment type="catalytic activity">
    <reaction evidence="9">
        <text>acetate + ATP = acetyl phosphate + ADP</text>
        <dbReference type="Rhea" id="RHEA:11352"/>
        <dbReference type="ChEBI" id="CHEBI:22191"/>
        <dbReference type="ChEBI" id="CHEBI:30089"/>
        <dbReference type="ChEBI" id="CHEBI:30616"/>
        <dbReference type="ChEBI" id="CHEBI:456216"/>
        <dbReference type="EC" id="2.7.2.1"/>
    </reaction>
</comment>
<feature type="binding site" evidence="9">
    <location>
        <position position="8"/>
    </location>
    <ligand>
        <name>Mg(2+)</name>
        <dbReference type="ChEBI" id="CHEBI:18420"/>
    </ligand>
</feature>
<evidence type="ECO:0000313" key="11">
    <source>
        <dbReference type="EMBL" id="KIZ44370.1"/>
    </source>
</evidence>
<dbReference type="PROSITE" id="PS01075">
    <property type="entry name" value="ACETATE_KINASE_1"/>
    <property type="match status" value="1"/>
</dbReference>
<feature type="binding site" evidence="9">
    <location>
        <position position="363"/>
    </location>
    <ligand>
        <name>Mg(2+)</name>
        <dbReference type="ChEBI" id="CHEBI:18420"/>
    </ligand>
</feature>
<evidence type="ECO:0000256" key="10">
    <source>
        <dbReference type="RuleBase" id="RU003835"/>
    </source>
</evidence>
<feature type="binding site" evidence="9">
    <location>
        <position position="90"/>
    </location>
    <ligand>
        <name>substrate</name>
    </ligand>
</feature>
<comment type="caution">
    <text evidence="11">The sequence shown here is derived from an EMBL/GenBank/DDBJ whole genome shotgun (WGS) entry which is preliminary data.</text>
</comment>
<name>A0A0D7EUY8_RHOPL</name>
<feature type="site" description="Transition state stabilizer" evidence="9">
    <location>
        <position position="233"/>
    </location>
</feature>
<dbReference type="Gene3D" id="3.30.420.40">
    <property type="match status" value="2"/>
</dbReference>
<accession>A0A0D7EUY8</accession>
<dbReference type="Proteomes" id="UP000032515">
    <property type="component" value="Unassembled WGS sequence"/>
</dbReference>
<dbReference type="GO" id="GO:0005524">
    <property type="term" value="F:ATP binding"/>
    <property type="evidence" value="ECO:0007669"/>
    <property type="project" value="UniProtKB-KW"/>
</dbReference>
<evidence type="ECO:0000313" key="12">
    <source>
        <dbReference type="Proteomes" id="UP000032515"/>
    </source>
</evidence>
<dbReference type="GO" id="GO:0006083">
    <property type="term" value="P:acetate metabolic process"/>
    <property type="evidence" value="ECO:0007669"/>
    <property type="project" value="TreeGrafter"/>
</dbReference>
<organism evidence="11 12">
    <name type="scientific">Rhodopseudomonas palustris</name>
    <dbReference type="NCBI Taxonomy" id="1076"/>
    <lineage>
        <taxon>Bacteria</taxon>
        <taxon>Pseudomonadati</taxon>
        <taxon>Pseudomonadota</taxon>
        <taxon>Alphaproteobacteria</taxon>
        <taxon>Hyphomicrobiales</taxon>
        <taxon>Nitrobacteraceae</taxon>
        <taxon>Rhodopseudomonas</taxon>
    </lineage>
</organism>
<feature type="active site" description="Proton donor/acceptor" evidence="9">
    <location>
        <position position="147"/>
    </location>
</feature>
<dbReference type="UniPathway" id="UPA00340">
    <property type="reaction ID" value="UER00458"/>
</dbReference>
<dbReference type="EMBL" id="JXXE01000191">
    <property type="protein sequence ID" value="KIZ44370.1"/>
    <property type="molecule type" value="Genomic_DNA"/>
</dbReference>
<dbReference type="InterPro" id="IPR023865">
    <property type="entry name" value="Aliphatic_acid_kinase_CS"/>
</dbReference>
<dbReference type="InterPro" id="IPR043129">
    <property type="entry name" value="ATPase_NBD"/>
</dbReference>
<dbReference type="PIRSF" id="PIRSF000722">
    <property type="entry name" value="Acetate_prop_kin"/>
    <property type="match status" value="1"/>
</dbReference>
<gene>
    <name evidence="9" type="primary">ackA</name>
    <name evidence="11" type="ORF">OO17_09940</name>
</gene>
<keyword evidence="5 9" id="KW-0547">Nucleotide-binding</keyword>
<dbReference type="InterPro" id="IPR004372">
    <property type="entry name" value="Ac/propionate_kinase"/>
</dbReference>
<proteinExistence type="inferred from homology"/>
<dbReference type="SUPFAM" id="SSF53067">
    <property type="entry name" value="Actin-like ATPase domain"/>
    <property type="match status" value="2"/>
</dbReference>
<dbReference type="GO" id="GO:0005829">
    <property type="term" value="C:cytosol"/>
    <property type="evidence" value="ECO:0007669"/>
    <property type="project" value="TreeGrafter"/>
</dbReference>
<comment type="subunit">
    <text evidence="9">Homodimer.</text>
</comment>
<dbReference type="HAMAP" id="MF_00020">
    <property type="entry name" value="Acetate_kinase"/>
    <property type="match status" value="1"/>
</dbReference>
<comment type="pathway">
    <text evidence="9">Metabolic intermediate biosynthesis; acetyl-CoA biosynthesis; acetyl-CoA from acetate: step 1/2.</text>
</comment>
<dbReference type="PANTHER" id="PTHR21060:SF21">
    <property type="entry name" value="ACETATE KINASE"/>
    <property type="match status" value="1"/>
</dbReference>
<comment type="subcellular location">
    <subcellularLocation>
        <location evidence="9">Cytoplasm</location>
    </subcellularLocation>
</comment>
<dbReference type="GO" id="GO:0008776">
    <property type="term" value="F:acetate kinase activity"/>
    <property type="evidence" value="ECO:0007669"/>
    <property type="project" value="UniProtKB-UniRule"/>
</dbReference>
<feature type="binding site" evidence="9">
    <location>
        <begin position="320"/>
        <end position="324"/>
    </location>
    <ligand>
        <name>ATP</name>
        <dbReference type="ChEBI" id="CHEBI:30616"/>
    </ligand>
</feature>
<evidence type="ECO:0000256" key="8">
    <source>
        <dbReference type="ARBA" id="ARBA00022842"/>
    </source>
</evidence>
<keyword evidence="7 9" id="KW-0067">ATP-binding</keyword>
<feature type="site" description="Transition state stabilizer" evidence="9">
    <location>
        <position position="178"/>
    </location>
</feature>
<dbReference type="NCBIfam" id="TIGR00016">
    <property type="entry name" value="ackA"/>
    <property type="match status" value="1"/>
</dbReference>
<keyword evidence="8 9" id="KW-0460">Magnesium</keyword>
<evidence type="ECO:0000256" key="1">
    <source>
        <dbReference type="ARBA" id="ARBA00008748"/>
    </source>
</evidence>
<keyword evidence="3 9" id="KW-0808">Transferase</keyword>
<dbReference type="PATRIC" id="fig|1076.23.peg.1353"/>
<dbReference type="AlphaFoldDB" id="A0A0D7EUY8"/>
<evidence type="ECO:0000256" key="3">
    <source>
        <dbReference type="ARBA" id="ARBA00022679"/>
    </source>
</evidence>
<comment type="similarity">
    <text evidence="1 9 10">Belongs to the acetokinase family.</text>
</comment>
<dbReference type="PROSITE" id="PS01076">
    <property type="entry name" value="ACETATE_KINASE_2"/>
    <property type="match status" value="1"/>
</dbReference>
<evidence type="ECO:0000256" key="2">
    <source>
        <dbReference type="ARBA" id="ARBA00022490"/>
    </source>
</evidence>